<sequence>MSTRDYALTDLIESDPRFESLKIKLANYRKGSDEYIQELYSQLPLASWPNYKRYLKKQAAATPNSDNKAGFSPIYRSSLSSKHLISCVDKNLKTAYDHFMFSVRNWPQRDCLGSRPFDKATGTWEETYHFESFSTVSKKCHYIGSGILSLVNTKRKRQLDANDFTVAILSHNNPEWVLTDLACQAYSLTNTALYETLGPQTSEYILNLTEAPILIFAKSNMYHVLKMLPGMKFINTLVCMDKLSDNELKMLNDSLIPIETNSLNERITLFSLDQVERIGSLNEIPAIPPTPDSLYTISFTSGTTGLPKGVEMTQRNIASGIAFAFSTFRIPPDKRNQQLYDMCFLPLAHIFERMVVLYDLAIGFGIGFLHKPDPTVLVDDLKVLKPYAVALVPRILTRFEAGIKNALDKSAVQRNVANTILDSKSARFTTKGGPDKSVMNSLVYHRVLIDKIRESLGLSNNSFIITGSAPISKDTLLFLRSALDIGIRQGYGLTETFAGVCLSEPFEKDVGSCGAIGVSAECRLKSVPEMGYHADKDLKGELQLRGPQVFERYYKNPDETAKAIDQDGWFSTGDVAFIDVKGRINVIDRVKNFFKLAHGEYIAPEKIENIYLSSCPYITQIFVFGDSLKTFLIGIVGIDVDAVRSTLAAKHPKVRKWTGEQLVENLNEDKKLRKEFLNKINKCINGLQGFEKLHNIKVGIEPLTLEDDVVTPTLKIKRAKASKFFKETLYQLYEEGSLIKEERL</sequence>
<dbReference type="InterPro" id="IPR000873">
    <property type="entry name" value="AMP-dep_synth/lig_dom"/>
</dbReference>
<keyword evidence="4" id="KW-0436">Ligase</keyword>
<dbReference type="GO" id="GO:0004467">
    <property type="term" value="F:long-chain fatty acid-CoA ligase activity"/>
    <property type="evidence" value="ECO:0007669"/>
    <property type="project" value="TreeGrafter"/>
</dbReference>
<feature type="domain" description="AMP-dependent synthetase/ligase" evidence="3">
    <location>
        <begin position="164"/>
        <end position="554"/>
    </location>
</feature>
<dbReference type="PROSITE" id="PS00455">
    <property type="entry name" value="AMP_BINDING"/>
    <property type="match status" value="1"/>
</dbReference>
<dbReference type="PANTHER" id="PTHR43272">
    <property type="entry name" value="LONG-CHAIN-FATTY-ACID--COA LIGASE"/>
    <property type="match status" value="1"/>
</dbReference>
<dbReference type="GO" id="GO:0005524">
    <property type="term" value="F:ATP binding"/>
    <property type="evidence" value="ECO:0007669"/>
    <property type="project" value="UniProtKB-KW"/>
</dbReference>
<protein>
    <submittedName>
        <fullName evidence="4">Medium-chain fatty acid-CoA ligase faa2</fullName>
    </submittedName>
</protein>
<gene>
    <name evidence="4" type="primary">FAA2_3</name>
    <name evidence="4" type="ORF">GRS66_007061</name>
</gene>
<keyword evidence="1" id="KW-0547">Nucleotide-binding</keyword>
<evidence type="ECO:0000313" key="4">
    <source>
        <dbReference type="EMBL" id="QID84551.1"/>
    </source>
</evidence>
<proteinExistence type="predicted"/>
<dbReference type="EMBL" id="CP049002">
    <property type="protein sequence ID" value="QID84551.1"/>
    <property type="molecule type" value="Genomic_DNA"/>
</dbReference>
<dbReference type="Proteomes" id="UP000501346">
    <property type="component" value="Chromosome SeV"/>
</dbReference>
<dbReference type="OrthoDB" id="1700726at2759"/>
<dbReference type="GO" id="GO:0016020">
    <property type="term" value="C:membrane"/>
    <property type="evidence" value="ECO:0007669"/>
    <property type="project" value="TreeGrafter"/>
</dbReference>
<dbReference type="PANTHER" id="PTHR43272:SF33">
    <property type="entry name" value="AMP-BINDING DOMAIN-CONTAINING PROTEIN-RELATED"/>
    <property type="match status" value="1"/>
</dbReference>
<dbReference type="Gene3D" id="3.40.50.12780">
    <property type="entry name" value="N-terminal domain of ligase-like"/>
    <property type="match status" value="1"/>
</dbReference>
<dbReference type="AlphaFoldDB" id="A0A6C1E6I1"/>
<keyword evidence="2" id="KW-0067">ATP-binding</keyword>
<evidence type="ECO:0000259" key="3">
    <source>
        <dbReference type="Pfam" id="PF00501"/>
    </source>
</evidence>
<reference evidence="4 5" key="1">
    <citation type="journal article" date="2019" name="BMC Genomics">
        <title>Chromosome level assembly and comparative genome analysis confirm lager-brewing yeasts originated from a single hybridization.</title>
        <authorList>
            <person name="Salazar A.N."/>
            <person name="Gorter de Vries A.R."/>
            <person name="van den Broek M."/>
            <person name="Brouwers N."/>
            <person name="de la Torre Cortes P."/>
            <person name="Kuijpers N.G.A."/>
            <person name="Daran J.G."/>
            <person name="Abeel T."/>
        </authorList>
    </citation>
    <scope>NUCLEOTIDE SEQUENCE [LARGE SCALE GENOMIC DNA]</scope>
    <source>
        <strain evidence="4 5">CBS 1483</strain>
    </source>
</reference>
<dbReference type="Pfam" id="PF00501">
    <property type="entry name" value="AMP-binding"/>
    <property type="match status" value="1"/>
</dbReference>
<evidence type="ECO:0000313" key="5">
    <source>
        <dbReference type="Proteomes" id="UP000501346"/>
    </source>
</evidence>
<accession>A0A6C1E6I1</accession>
<evidence type="ECO:0000256" key="2">
    <source>
        <dbReference type="ARBA" id="ARBA00022840"/>
    </source>
</evidence>
<dbReference type="InterPro" id="IPR042099">
    <property type="entry name" value="ANL_N_sf"/>
</dbReference>
<keyword evidence="5" id="KW-1185">Reference proteome</keyword>
<organism evidence="4 5">
    <name type="scientific">Saccharomyces pastorianus</name>
    <name type="common">Lager yeast</name>
    <name type="synonym">Saccharomyces cerevisiae x Saccharomyces eubayanus</name>
    <dbReference type="NCBI Taxonomy" id="27292"/>
    <lineage>
        <taxon>Eukaryota</taxon>
        <taxon>Fungi</taxon>
        <taxon>Dikarya</taxon>
        <taxon>Ascomycota</taxon>
        <taxon>Saccharomycotina</taxon>
        <taxon>Saccharomycetes</taxon>
        <taxon>Saccharomycetales</taxon>
        <taxon>Saccharomycetaceae</taxon>
        <taxon>Saccharomyces</taxon>
    </lineage>
</organism>
<name>A0A6C1E6I1_SACPS</name>
<evidence type="ECO:0000256" key="1">
    <source>
        <dbReference type="ARBA" id="ARBA00022741"/>
    </source>
</evidence>
<dbReference type="SUPFAM" id="SSF56801">
    <property type="entry name" value="Acetyl-CoA synthetase-like"/>
    <property type="match status" value="1"/>
</dbReference>
<dbReference type="GO" id="GO:0005783">
    <property type="term" value="C:endoplasmic reticulum"/>
    <property type="evidence" value="ECO:0007669"/>
    <property type="project" value="TreeGrafter"/>
</dbReference>
<dbReference type="InterPro" id="IPR020845">
    <property type="entry name" value="AMP-binding_CS"/>
</dbReference>